<dbReference type="SUPFAM" id="SSF50475">
    <property type="entry name" value="FMN-binding split barrel"/>
    <property type="match status" value="1"/>
</dbReference>
<dbReference type="EMBL" id="BONW01000041">
    <property type="protein sequence ID" value="GIG92061.1"/>
    <property type="molecule type" value="Genomic_DNA"/>
</dbReference>
<organism evidence="3 4">
    <name type="scientific">Plantactinospora endophytica</name>
    <dbReference type="NCBI Taxonomy" id="673535"/>
    <lineage>
        <taxon>Bacteria</taxon>
        <taxon>Bacillati</taxon>
        <taxon>Actinomycetota</taxon>
        <taxon>Actinomycetes</taxon>
        <taxon>Micromonosporales</taxon>
        <taxon>Micromonosporaceae</taxon>
        <taxon>Plantactinospora</taxon>
    </lineage>
</organism>
<dbReference type="PANTHER" id="PTHR30466:SF1">
    <property type="entry name" value="FMN REDUCTASE (NADH) RUTF"/>
    <property type="match status" value="1"/>
</dbReference>
<dbReference type="InterPro" id="IPR002563">
    <property type="entry name" value="Flavin_Rdtase-like_dom"/>
</dbReference>
<evidence type="ECO:0000256" key="1">
    <source>
        <dbReference type="ARBA" id="ARBA00023002"/>
    </source>
</evidence>
<dbReference type="Proteomes" id="UP000646749">
    <property type="component" value="Unassembled WGS sequence"/>
</dbReference>
<protein>
    <submittedName>
        <fullName evidence="3">FMN reductase</fullName>
    </submittedName>
</protein>
<evidence type="ECO:0000313" key="4">
    <source>
        <dbReference type="Proteomes" id="UP000646749"/>
    </source>
</evidence>
<reference evidence="3 4" key="1">
    <citation type="submission" date="2021-01" db="EMBL/GenBank/DDBJ databases">
        <title>Whole genome shotgun sequence of Plantactinospora endophytica NBRC 110450.</title>
        <authorList>
            <person name="Komaki H."/>
            <person name="Tamura T."/>
        </authorList>
    </citation>
    <scope>NUCLEOTIDE SEQUENCE [LARGE SCALE GENOMIC DNA]</scope>
    <source>
        <strain evidence="3 4">NBRC 110450</strain>
    </source>
</reference>
<evidence type="ECO:0000313" key="3">
    <source>
        <dbReference type="EMBL" id="GIG92061.1"/>
    </source>
</evidence>
<keyword evidence="4" id="KW-1185">Reference proteome</keyword>
<proteinExistence type="predicted"/>
<dbReference type="InterPro" id="IPR012349">
    <property type="entry name" value="Split_barrel_FMN-bd"/>
</dbReference>
<gene>
    <name evidence="3" type="ORF">Pen02_69970</name>
</gene>
<dbReference type="Pfam" id="PF01613">
    <property type="entry name" value="Flavin_Reduct"/>
    <property type="match status" value="1"/>
</dbReference>
<keyword evidence="1" id="KW-0560">Oxidoreductase</keyword>
<feature type="domain" description="Flavin reductase like" evidence="2">
    <location>
        <begin position="19"/>
        <end position="165"/>
    </location>
</feature>
<accession>A0ABQ4EBM4</accession>
<evidence type="ECO:0000259" key="2">
    <source>
        <dbReference type="SMART" id="SM00903"/>
    </source>
</evidence>
<name>A0ABQ4EBM4_9ACTN</name>
<sequence>MTETVVSDPIDQRRLRTVLGHFTTGVVVVTAVTPDGRPTGMTANSFSSLSLDPPLVLFCVNRHSRLFPVFASAPAFAVNVLRERDRDLSQRFARPGLDRFGELTPRYGRSGAPLLDDPLAVLECVAPRRVPAGDHEIVIGRVVEAWAADEPDAEPLVYYGGAYRTLHPDRAVPGLRVPLEDPLDWWVPFR</sequence>
<comment type="caution">
    <text evidence="3">The sequence shown here is derived from an EMBL/GenBank/DDBJ whole genome shotgun (WGS) entry which is preliminary data.</text>
</comment>
<dbReference type="RefSeq" id="WP_203870405.1">
    <property type="nucleotide sequence ID" value="NZ_BONW01000041.1"/>
</dbReference>
<dbReference type="SMART" id="SM00903">
    <property type="entry name" value="Flavin_Reduct"/>
    <property type="match status" value="1"/>
</dbReference>
<dbReference type="Gene3D" id="2.30.110.10">
    <property type="entry name" value="Electron Transport, Fmn-binding Protein, Chain A"/>
    <property type="match status" value="1"/>
</dbReference>
<dbReference type="PANTHER" id="PTHR30466">
    <property type="entry name" value="FLAVIN REDUCTASE"/>
    <property type="match status" value="1"/>
</dbReference>
<dbReference type="InterPro" id="IPR050268">
    <property type="entry name" value="NADH-dep_flavin_reductase"/>
</dbReference>